<dbReference type="SMART" id="SM00382">
    <property type="entry name" value="AAA"/>
    <property type="match status" value="1"/>
</dbReference>
<dbReference type="eggNOG" id="COG0410">
    <property type="taxonomic scope" value="Bacteria"/>
</dbReference>
<dbReference type="EMBL" id="CP003326">
    <property type="protein sequence ID" value="AFS78189.1"/>
    <property type="molecule type" value="Genomic_DNA"/>
</dbReference>
<dbReference type="GO" id="GO:0005524">
    <property type="term" value="F:ATP binding"/>
    <property type="evidence" value="ECO:0007669"/>
    <property type="project" value="UniProtKB-KW"/>
</dbReference>
<dbReference type="InterPro" id="IPR027417">
    <property type="entry name" value="P-loop_NTPase"/>
</dbReference>
<sequence length="234" mass="25597">MLKVKDLQVYYGMINAIKGISFEVKKGEIVTLIGANGAGKTTILQSLSGMIKPKEGVVEYNGENILSLDPHKIVGKGLAHVPEGRRVFSEMTVEENLELGAFTKNNKDKIKEGFENAYSRFPRLFERKKQLAGTLSGGEQQMLAIARALMSNPQIILMDEPSMGLAPILVRQIFDIIQEINSTGMTVLLVEQNANMALSIANRAYVLETGKIVLSGDAKELLGNEEVKKAYLGA</sequence>
<dbReference type="CDD" id="cd03224">
    <property type="entry name" value="ABC_TM1139_LivF_branched"/>
    <property type="match status" value="1"/>
</dbReference>
<protein>
    <submittedName>
        <fullName evidence="7">High-affinity branched-chain amino acid ABC transporter ATP-binding protein LivF</fullName>
    </submittedName>
</protein>
<accession>K0AY70</accession>
<dbReference type="InterPro" id="IPR052156">
    <property type="entry name" value="BCAA_Transport_ATP-bd_LivF"/>
</dbReference>
<dbReference type="RefSeq" id="WP_014967326.1">
    <property type="nucleotide sequence ID" value="NC_018664.1"/>
</dbReference>
<keyword evidence="5" id="KW-0029">Amino-acid transport</keyword>
<dbReference type="GO" id="GO:0015658">
    <property type="term" value="F:branched-chain amino acid transmembrane transporter activity"/>
    <property type="evidence" value="ECO:0007669"/>
    <property type="project" value="InterPro"/>
</dbReference>
<evidence type="ECO:0000256" key="4">
    <source>
        <dbReference type="ARBA" id="ARBA00022840"/>
    </source>
</evidence>
<comment type="similarity">
    <text evidence="1">Belongs to the ABC transporter superfamily.</text>
</comment>
<evidence type="ECO:0000256" key="3">
    <source>
        <dbReference type="ARBA" id="ARBA00022741"/>
    </source>
</evidence>
<reference evidence="7 8" key="1">
    <citation type="journal article" date="2012" name="PLoS ONE">
        <title>The purine-utilizing bacterium Clostridium acidurici 9a: a genome-guided metabolic reconsideration.</title>
        <authorList>
            <person name="Hartwich K."/>
            <person name="Poehlein A."/>
            <person name="Daniel R."/>
        </authorList>
    </citation>
    <scope>NUCLEOTIDE SEQUENCE [LARGE SCALE GENOMIC DNA]</scope>
    <source>
        <strain evidence="8">ATCC 7906 / DSM 604 / BCRC 14475 / CIP 104303 / KCTC 5404 / NCIMB 10678 / 9a</strain>
    </source>
</reference>
<proteinExistence type="inferred from homology"/>
<dbReference type="PIRSF" id="PIRSF039137">
    <property type="entry name" value="ABC_branched_ATPase"/>
    <property type="match status" value="1"/>
</dbReference>
<dbReference type="Pfam" id="PF00005">
    <property type="entry name" value="ABC_tran"/>
    <property type="match status" value="1"/>
</dbReference>
<dbReference type="OrthoDB" id="9776369at2"/>
<dbReference type="PANTHER" id="PTHR43820:SF4">
    <property type="entry name" value="HIGH-AFFINITY BRANCHED-CHAIN AMINO ACID TRANSPORT ATP-BINDING PROTEIN LIVF"/>
    <property type="match status" value="1"/>
</dbReference>
<dbReference type="GO" id="GO:0016887">
    <property type="term" value="F:ATP hydrolysis activity"/>
    <property type="evidence" value="ECO:0007669"/>
    <property type="project" value="InterPro"/>
</dbReference>
<dbReference type="InterPro" id="IPR003439">
    <property type="entry name" value="ABC_transporter-like_ATP-bd"/>
</dbReference>
<feature type="domain" description="ABC transporter" evidence="6">
    <location>
        <begin position="2"/>
        <end position="234"/>
    </location>
</feature>
<dbReference type="STRING" id="1128398.Curi_c11760"/>
<dbReference type="InterPro" id="IPR030660">
    <property type="entry name" value="ABC_branched_ATPase_LivF/BraG"/>
</dbReference>
<evidence type="ECO:0000313" key="8">
    <source>
        <dbReference type="Proteomes" id="UP000006094"/>
    </source>
</evidence>
<organism evidence="7 8">
    <name type="scientific">Gottschalkia acidurici (strain ATCC 7906 / DSM 604 / BCRC 14475 / CIP 104303 / KCTC 5404 / NCIMB 10678 / 9a)</name>
    <name type="common">Clostridium acidurici</name>
    <dbReference type="NCBI Taxonomy" id="1128398"/>
    <lineage>
        <taxon>Bacteria</taxon>
        <taxon>Bacillati</taxon>
        <taxon>Bacillota</taxon>
        <taxon>Tissierellia</taxon>
        <taxon>Tissierellales</taxon>
        <taxon>Gottschalkiaceae</taxon>
        <taxon>Gottschalkia</taxon>
    </lineage>
</organism>
<evidence type="ECO:0000259" key="6">
    <source>
        <dbReference type="PROSITE" id="PS50893"/>
    </source>
</evidence>
<dbReference type="InterPro" id="IPR003593">
    <property type="entry name" value="AAA+_ATPase"/>
</dbReference>
<dbReference type="HOGENOM" id="CLU_000604_1_2_9"/>
<dbReference type="PATRIC" id="fig|1128398.3.peg.1186"/>
<dbReference type="KEGG" id="cad:Curi_c11760"/>
<dbReference type="Proteomes" id="UP000006094">
    <property type="component" value="Chromosome"/>
</dbReference>
<dbReference type="AlphaFoldDB" id="K0AY70"/>
<dbReference type="PROSITE" id="PS00211">
    <property type="entry name" value="ABC_TRANSPORTER_1"/>
    <property type="match status" value="1"/>
</dbReference>
<evidence type="ECO:0000256" key="5">
    <source>
        <dbReference type="ARBA" id="ARBA00022970"/>
    </source>
</evidence>
<keyword evidence="2" id="KW-0813">Transport</keyword>
<keyword evidence="3" id="KW-0547">Nucleotide-binding</keyword>
<dbReference type="PROSITE" id="PS50893">
    <property type="entry name" value="ABC_TRANSPORTER_2"/>
    <property type="match status" value="1"/>
</dbReference>
<dbReference type="Gene3D" id="3.40.50.300">
    <property type="entry name" value="P-loop containing nucleotide triphosphate hydrolases"/>
    <property type="match status" value="1"/>
</dbReference>
<evidence type="ECO:0000313" key="7">
    <source>
        <dbReference type="EMBL" id="AFS78189.1"/>
    </source>
</evidence>
<dbReference type="SUPFAM" id="SSF52540">
    <property type="entry name" value="P-loop containing nucleoside triphosphate hydrolases"/>
    <property type="match status" value="1"/>
</dbReference>
<keyword evidence="8" id="KW-1185">Reference proteome</keyword>
<dbReference type="InterPro" id="IPR017871">
    <property type="entry name" value="ABC_transporter-like_CS"/>
</dbReference>
<evidence type="ECO:0000256" key="2">
    <source>
        <dbReference type="ARBA" id="ARBA00022448"/>
    </source>
</evidence>
<gene>
    <name evidence="7" type="primary">livF1</name>
    <name evidence="7" type="ordered locus">Curi_c11760</name>
</gene>
<keyword evidence="4 7" id="KW-0067">ATP-binding</keyword>
<name>K0AY70_GOTA9</name>
<evidence type="ECO:0000256" key="1">
    <source>
        <dbReference type="ARBA" id="ARBA00005417"/>
    </source>
</evidence>
<dbReference type="PANTHER" id="PTHR43820">
    <property type="entry name" value="HIGH-AFFINITY BRANCHED-CHAIN AMINO ACID TRANSPORT ATP-BINDING PROTEIN LIVF"/>
    <property type="match status" value="1"/>
</dbReference>
<dbReference type="GO" id="GO:0015807">
    <property type="term" value="P:L-amino acid transport"/>
    <property type="evidence" value="ECO:0007669"/>
    <property type="project" value="TreeGrafter"/>
</dbReference>